<dbReference type="KEGG" id="mri:Mal4_31090"/>
<name>A0A517Z8K1_9PLAN</name>
<dbReference type="AlphaFoldDB" id="A0A517Z8K1"/>
<dbReference type="EMBL" id="CP036275">
    <property type="protein sequence ID" value="QDU38779.1"/>
    <property type="molecule type" value="Genomic_DNA"/>
</dbReference>
<evidence type="ECO:0008006" key="3">
    <source>
        <dbReference type="Google" id="ProtNLM"/>
    </source>
</evidence>
<dbReference type="GO" id="GO:0019867">
    <property type="term" value="C:outer membrane"/>
    <property type="evidence" value="ECO:0007669"/>
    <property type="project" value="InterPro"/>
</dbReference>
<reference evidence="1 2" key="1">
    <citation type="submission" date="2019-02" db="EMBL/GenBank/DDBJ databases">
        <title>Deep-cultivation of Planctomycetes and their phenomic and genomic characterization uncovers novel biology.</title>
        <authorList>
            <person name="Wiegand S."/>
            <person name="Jogler M."/>
            <person name="Boedeker C."/>
            <person name="Pinto D."/>
            <person name="Vollmers J."/>
            <person name="Rivas-Marin E."/>
            <person name="Kohn T."/>
            <person name="Peeters S.H."/>
            <person name="Heuer A."/>
            <person name="Rast P."/>
            <person name="Oberbeckmann S."/>
            <person name="Bunk B."/>
            <person name="Jeske O."/>
            <person name="Meyerdierks A."/>
            <person name="Storesund J.E."/>
            <person name="Kallscheuer N."/>
            <person name="Luecker S."/>
            <person name="Lage O.M."/>
            <person name="Pohl T."/>
            <person name="Merkel B.J."/>
            <person name="Hornburger P."/>
            <person name="Mueller R.-W."/>
            <person name="Bruemmer F."/>
            <person name="Labrenz M."/>
            <person name="Spormann A.M."/>
            <person name="Op den Camp H."/>
            <person name="Overmann J."/>
            <person name="Amann R."/>
            <person name="Jetten M.S.M."/>
            <person name="Mascher T."/>
            <person name="Medema M.H."/>
            <person name="Devos D.P."/>
            <person name="Kaster A.-K."/>
            <person name="Ovreas L."/>
            <person name="Rohde M."/>
            <person name="Galperin M.Y."/>
            <person name="Jogler C."/>
        </authorList>
    </citation>
    <scope>NUCLEOTIDE SEQUENCE [LARGE SCALE GENOMIC DNA]</scope>
    <source>
        <strain evidence="1 2">Mal4</strain>
    </source>
</reference>
<protein>
    <recommendedName>
        <fullName evidence="3">Lipopolysaccharide-assembly</fullName>
    </recommendedName>
</protein>
<organism evidence="1 2">
    <name type="scientific">Maioricimonas rarisocia</name>
    <dbReference type="NCBI Taxonomy" id="2528026"/>
    <lineage>
        <taxon>Bacteria</taxon>
        <taxon>Pseudomonadati</taxon>
        <taxon>Planctomycetota</taxon>
        <taxon>Planctomycetia</taxon>
        <taxon>Planctomycetales</taxon>
        <taxon>Planctomycetaceae</taxon>
        <taxon>Maioricimonas</taxon>
    </lineage>
</organism>
<keyword evidence="2" id="KW-1185">Reference proteome</keyword>
<sequence>MAGILPPMKRSTLSGNTIDADASAEGIAGPRQLSRRAGLLLLLASIGSGCGYRVGGAYAPEIRTVHIPTFQNDTFRRGIELQLTEAVQKQLQLRTPYRLAKGPNADTRLVGRLVSANKRVENQNRYDDPRELELAIAVEVRWEDARTGYVLSERSIPVESSVAQLITHSSFAPETGQSLATGTQQAVDQMARQIVGMMEIPW</sequence>
<evidence type="ECO:0000313" key="2">
    <source>
        <dbReference type="Proteomes" id="UP000320496"/>
    </source>
</evidence>
<gene>
    <name evidence="1" type="ORF">Mal4_31090</name>
</gene>
<dbReference type="Pfam" id="PF04390">
    <property type="entry name" value="LptE"/>
    <property type="match status" value="1"/>
</dbReference>
<proteinExistence type="predicted"/>
<dbReference type="Proteomes" id="UP000320496">
    <property type="component" value="Chromosome"/>
</dbReference>
<evidence type="ECO:0000313" key="1">
    <source>
        <dbReference type="EMBL" id="QDU38779.1"/>
    </source>
</evidence>
<accession>A0A517Z8K1</accession>
<dbReference type="GO" id="GO:0043165">
    <property type="term" value="P:Gram-negative-bacterium-type cell outer membrane assembly"/>
    <property type="evidence" value="ECO:0007669"/>
    <property type="project" value="InterPro"/>
</dbReference>
<dbReference type="InterPro" id="IPR007485">
    <property type="entry name" value="LPS_assembly_LptE"/>
</dbReference>